<gene>
    <name evidence="2" type="primary">LOC110727968</name>
</gene>
<name>A0A803LA57_CHEQI</name>
<dbReference type="PANTHER" id="PTHR14241">
    <property type="entry name" value="INTERFERON-INDUCED PROTEIN 44"/>
    <property type="match status" value="1"/>
</dbReference>
<keyword evidence="1" id="KW-1133">Transmembrane helix</keyword>
<dbReference type="Proteomes" id="UP000596660">
    <property type="component" value="Unplaced"/>
</dbReference>
<dbReference type="Gramene" id="AUR62008746-RA">
    <property type="protein sequence ID" value="AUR62008746-RA:cds"/>
    <property type="gene ID" value="AUR62008746"/>
</dbReference>
<evidence type="ECO:0000313" key="2">
    <source>
        <dbReference type="EnsemblPlants" id="AUR62008746-RA:cds"/>
    </source>
</evidence>
<keyword evidence="3" id="KW-1185">Reference proteome</keyword>
<dbReference type="OMA" id="HHKKLCS"/>
<dbReference type="Gene3D" id="3.40.50.300">
    <property type="entry name" value="P-loop containing nucleotide triphosphate hydrolases"/>
    <property type="match status" value="1"/>
</dbReference>
<dbReference type="GeneID" id="110727968"/>
<keyword evidence="1" id="KW-0812">Transmembrane</keyword>
<protein>
    <recommendedName>
        <fullName evidence="4">G domain-containing protein</fullName>
    </recommendedName>
</protein>
<dbReference type="PANTHER" id="PTHR14241:SF24">
    <property type="entry name" value="G DOMAIN-CONTAINING PROTEIN"/>
    <property type="match status" value="1"/>
</dbReference>
<dbReference type="SUPFAM" id="SSF52540">
    <property type="entry name" value="P-loop containing nucleoside triphosphate hydrolases"/>
    <property type="match status" value="1"/>
</dbReference>
<reference evidence="2" key="2">
    <citation type="submission" date="2021-03" db="UniProtKB">
        <authorList>
            <consortium name="EnsemblPlants"/>
        </authorList>
    </citation>
    <scope>IDENTIFICATION</scope>
</reference>
<sequence length="382" mass="42527">MRDKQVSDEDVSSEDVSSEFCWWRTCATAEEMSSLKVSSISDVGSLNPRLKVMREMERLAMVASEGLDDLRHRLVAYRAGDMWVPMGGIKKEDMEIPPTVTILLVGFAAGGKSSLINLMYSVLGRAGIIPFAQTSGSSVNSESTTMFLEEHNVLRSVRAGFCVFDSRGFDYNDRADESLIELSQWTTEGVKHNQPCSRLSDDETRNINVGSTTTSRKYSKRQVNCAIVVANMADLYDRLQAGDSKHLEATREVFCHPGLKRGNQNPILVLTHGDKLTAEERLDGRVKICQFLGISETSGVYDIVCLTECGVLAEECDPVTAYALTEAVYRALLVSDMSHLPKRNFKDRALYVVSWLLCLIGSFFALLAHLFSGPSQKYRKFK</sequence>
<dbReference type="OrthoDB" id="740966at2759"/>
<keyword evidence="1" id="KW-0472">Membrane</keyword>
<proteinExistence type="predicted"/>
<dbReference type="RefSeq" id="XP_021763250.1">
    <property type="nucleotide sequence ID" value="XM_021907558.1"/>
</dbReference>
<organism evidence="2 3">
    <name type="scientific">Chenopodium quinoa</name>
    <name type="common">Quinoa</name>
    <dbReference type="NCBI Taxonomy" id="63459"/>
    <lineage>
        <taxon>Eukaryota</taxon>
        <taxon>Viridiplantae</taxon>
        <taxon>Streptophyta</taxon>
        <taxon>Embryophyta</taxon>
        <taxon>Tracheophyta</taxon>
        <taxon>Spermatophyta</taxon>
        <taxon>Magnoliopsida</taxon>
        <taxon>eudicotyledons</taxon>
        <taxon>Gunneridae</taxon>
        <taxon>Pentapetalae</taxon>
        <taxon>Caryophyllales</taxon>
        <taxon>Chenopodiaceae</taxon>
        <taxon>Chenopodioideae</taxon>
        <taxon>Atripliceae</taxon>
        <taxon>Chenopodium</taxon>
    </lineage>
</organism>
<dbReference type="EnsemblPlants" id="AUR62008746-RA">
    <property type="protein sequence ID" value="AUR62008746-RA:cds"/>
    <property type="gene ID" value="AUR62008746"/>
</dbReference>
<evidence type="ECO:0000256" key="1">
    <source>
        <dbReference type="SAM" id="Phobius"/>
    </source>
</evidence>
<evidence type="ECO:0008006" key="4">
    <source>
        <dbReference type="Google" id="ProtNLM"/>
    </source>
</evidence>
<dbReference type="AlphaFoldDB" id="A0A803LA57"/>
<evidence type="ECO:0000313" key="3">
    <source>
        <dbReference type="Proteomes" id="UP000596660"/>
    </source>
</evidence>
<accession>A0A803LA57</accession>
<dbReference type="KEGG" id="cqi:110727968"/>
<dbReference type="InterPro" id="IPR027417">
    <property type="entry name" value="P-loop_NTPase"/>
</dbReference>
<reference evidence="2" key="1">
    <citation type="journal article" date="2017" name="Nature">
        <title>The genome of Chenopodium quinoa.</title>
        <authorList>
            <person name="Jarvis D.E."/>
            <person name="Ho Y.S."/>
            <person name="Lightfoot D.J."/>
            <person name="Schmoeckel S.M."/>
            <person name="Li B."/>
            <person name="Borm T.J.A."/>
            <person name="Ohyanagi H."/>
            <person name="Mineta K."/>
            <person name="Michell C.T."/>
            <person name="Saber N."/>
            <person name="Kharbatia N.M."/>
            <person name="Rupper R.R."/>
            <person name="Sharp A.R."/>
            <person name="Dally N."/>
            <person name="Boughton B.A."/>
            <person name="Woo Y.H."/>
            <person name="Gao G."/>
            <person name="Schijlen E.G.W.M."/>
            <person name="Guo X."/>
            <person name="Momin A.A."/>
            <person name="Negrao S."/>
            <person name="Al-Babili S."/>
            <person name="Gehring C."/>
            <person name="Roessner U."/>
            <person name="Jung C."/>
            <person name="Murphy K."/>
            <person name="Arold S.T."/>
            <person name="Gojobori T."/>
            <person name="van der Linden C.G."/>
            <person name="van Loo E.N."/>
            <person name="Jellen E.N."/>
            <person name="Maughan P.J."/>
            <person name="Tester M."/>
        </authorList>
    </citation>
    <scope>NUCLEOTIDE SEQUENCE [LARGE SCALE GENOMIC DNA]</scope>
    <source>
        <strain evidence="2">cv. PI 614886</strain>
    </source>
</reference>
<feature type="transmembrane region" description="Helical" evidence="1">
    <location>
        <begin position="349"/>
        <end position="372"/>
    </location>
</feature>